<sequence>MVVAAGRQARSVALRGTSHDESNARGTSWASDRHGNGNVKAQQQNWPSQEDEESGDGGRGGGDGAGAEWRVRRSSCSSRSRRGKKCRFGPRLRAAAEGGRAGMQRRAVSKGGAAAAEELPPIEGSGEEDERERERRGEEEEEEEDYEAMAAGGKGEGGIGDRRKAGLTSRGGLSGCSWQCCWALLMAVSMFLYTLAIFGSSCSGASSAGWNSNDDSASYKANNLFGKVRGKMALPLMSFDEQPQLQLQSEAWSGDLRTLVTPWNRLCYGSHPPEKLRIALFVKKWPVGGTPGGLERHAMTLHRVLADRGHDVHVFTMSGDGTHPDDVHEGNLHVHFVRPNSGGGYQYSEAWEQYSIANATQAFDLVHSESVALPHWRAKEVTKLAASWHGIAFEVIHSDIVHDLIRKPGEPRSNDLQKSLSERLSRVSEEVRFFHSYKHHVATSDYVGDVLRTIYELPEENVHTILNGVDQMKFRPDPVKGAQFRAKYGVPANASLVLGAAGRLVRDKGHPLLFEAFSEILKEHKDVYLLIAGAGPWGERYKELAPNAKTLGPMTPVQLGEFYNALDIFVNPTLRSQGLDHTLLEAMQCGKPLLATKFSSITWSVVISKDFGYTFSPNVDALIQTLKAVINDGKMALREKGESCLQYASFMFTATKMASAYERLFLCMKNETYCHYPLPHDCPPPRSALCHSRSQTDLVTAIDAVRLVD</sequence>
<evidence type="ECO:0000313" key="6">
    <source>
        <dbReference type="Proteomes" id="UP000077202"/>
    </source>
</evidence>
<evidence type="ECO:0008006" key="7">
    <source>
        <dbReference type="Google" id="ProtNLM"/>
    </source>
</evidence>
<organism evidence="5 6">
    <name type="scientific">Marchantia polymorpha subsp. ruderalis</name>
    <dbReference type="NCBI Taxonomy" id="1480154"/>
    <lineage>
        <taxon>Eukaryota</taxon>
        <taxon>Viridiplantae</taxon>
        <taxon>Streptophyta</taxon>
        <taxon>Embryophyta</taxon>
        <taxon>Marchantiophyta</taxon>
        <taxon>Marchantiopsida</taxon>
        <taxon>Marchantiidae</taxon>
        <taxon>Marchantiales</taxon>
        <taxon>Marchantiaceae</taxon>
        <taxon>Marchantia</taxon>
    </lineage>
</organism>
<dbReference type="InterPro" id="IPR001296">
    <property type="entry name" value="Glyco_trans_1"/>
</dbReference>
<comment type="caution">
    <text evidence="5">The sequence shown here is derived from an EMBL/GenBank/DDBJ whole genome shotgun (WGS) entry which is preliminary data.</text>
</comment>
<evidence type="ECO:0000256" key="1">
    <source>
        <dbReference type="ARBA" id="ARBA00022676"/>
    </source>
</evidence>
<name>A0A176W1T1_MARPO</name>
<reference evidence="5" key="1">
    <citation type="submission" date="2016-03" db="EMBL/GenBank/DDBJ databases">
        <title>Mechanisms controlling the formation of the plant cell surface in tip-growing cells are functionally conserved among land plants.</title>
        <authorList>
            <person name="Honkanen S."/>
            <person name="Jones V.A."/>
            <person name="Morieri G."/>
            <person name="Champion C."/>
            <person name="Hetherington A.J."/>
            <person name="Kelly S."/>
            <person name="Saint-Marcoux D."/>
            <person name="Proust H."/>
            <person name="Prescott H."/>
            <person name="Dolan L."/>
        </authorList>
    </citation>
    <scope>NUCLEOTIDE SEQUENCE [LARGE SCALE GENOMIC DNA]</scope>
    <source>
        <tissue evidence="5">Whole gametophyte</tissue>
    </source>
</reference>
<dbReference type="Proteomes" id="UP000077202">
    <property type="component" value="Unassembled WGS sequence"/>
</dbReference>
<evidence type="ECO:0000259" key="3">
    <source>
        <dbReference type="Pfam" id="PF00534"/>
    </source>
</evidence>
<dbReference type="EMBL" id="LVLJ01002001">
    <property type="protein sequence ID" value="OAE27020.1"/>
    <property type="molecule type" value="Genomic_DNA"/>
</dbReference>
<dbReference type="Pfam" id="PF00534">
    <property type="entry name" value="Glycos_transf_1"/>
    <property type="match status" value="1"/>
</dbReference>
<dbReference type="CDD" id="cd03801">
    <property type="entry name" value="GT4_PimA-like"/>
    <property type="match status" value="1"/>
</dbReference>
<keyword evidence="6" id="KW-1185">Reference proteome</keyword>
<dbReference type="PANTHER" id="PTHR46686:SF2">
    <property type="entry name" value="GLYCOSYLTRANSFERASE"/>
    <property type="match status" value="1"/>
</dbReference>
<dbReference type="InterPro" id="IPR028098">
    <property type="entry name" value="Glyco_trans_4-like_N"/>
</dbReference>
<feature type="domain" description="Glycosyl transferase family 1" evidence="3">
    <location>
        <begin position="497"/>
        <end position="636"/>
    </location>
</feature>
<dbReference type="GO" id="GO:0016757">
    <property type="term" value="F:glycosyltransferase activity"/>
    <property type="evidence" value="ECO:0007669"/>
    <property type="project" value="UniProtKB-KW"/>
</dbReference>
<evidence type="ECO:0000313" key="5">
    <source>
        <dbReference type="EMBL" id="OAE27020.1"/>
    </source>
</evidence>
<evidence type="ECO:0000256" key="2">
    <source>
        <dbReference type="SAM" id="MobiDB-lite"/>
    </source>
</evidence>
<feature type="region of interest" description="Disordered" evidence="2">
    <location>
        <begin position="1"/>
        <end position="161"/>
    </location>
</feature>
<keyword evidence="1" id="KW-0328">Glycosyltransferase</keyword>
<dbReference type="SUPFAM" id="SSF53756">
    <property type="entry name" value="UDP-Glycosyltransferase/glycogen phosphorylase"/>
    <property type="match status" value="1"/>
</dbReference>
<dbReference type="Gene3D" id="3.40.50.2000">
    <property type="entry name" value="Glycogen Phosphorylase B"/>
    <property type="match status" value="2"/>
</dbReference>
<feature type="domain" description="Glycosyltransferase subfamily 4-like N-terminal" evidence="4">
    <location>
        <begin position="291"/>
        <end position="470"/>
    </location>
</feature>
<dbReference type="PANTHER" id="PTHR46686">
    <property type="entry name" value="GLYCOSYLTRANSFERASE"/>
    <property type="match status" value="1"/>
</dbReference>
<keyword evidence="1" id="KW-0808">Transferase</keyword>
<dbReference type="Pfam" id="PF13439">
    <property type="entry name" value="Glyco_transf_4"/>
    <property type="match status" value="1"/>
</dbReference>
<dbReference type="AlphaFoldDB" id="A0A176W1T1"/>
<feature type="compositionally biased region" description="Low complexity" evidence="2">
    <location>
        <begin position="91"/>
        <end position="106"/>
    </location>
</feature>
<gene>
    <name evidence="5" type="ORF">AXG93_1774s1300</name>
</gene>
<feature type="compositionally biased region" description="Basic residues" evidence="2">
    <location>
        <begin position="79"/>
        <end position="90"/>
    </location>
</feature>
<accession>A0A176W1T1</accession>
<proteinExistence type="predicted"/>
<evidence type="ECO:0000259" key="4">
    <source>
        <dbReference type="Pfam" id="PF13439"/>
    </source>
</evidence>
<protein>
    <recommendedName>
        <fullName evidence="7">Glycosyltransferase subfamily 4-like N-terminal domain-containing protein</fullName>
    </recommendedName>
</protein>
<feature type="compositionally biased region" description="Polar residues" evidence="2">
    <location>
        <begin position="39"/>
        <end position="48"/>
    </location>
</feature>